<comment type="cofactor">
    <cofactor evidence="1">
        <name>pyridoxal 5'-phosphate</name>
        <dbReference type="ChEBI" id="CHEBI:597326"/>
    </cofactor>
</comment>
<evidence type="ECO:0000256" key="8">
    <source>
        <dbReference type="ARBA" id="ARBA00049406"/>
    </source>
</evidence>
<dbReference type="GO" id="GO:0009097">
    <property type="term" value="P:isoleucine biosynthetic process"/>
    <property type="evidence" value="ECO:0007669"/>
    <property type="project" value="TreeGrafter"/>
</dbReference>
<evidence type="ECO:0000256" key="6">
    <source>
        <dbReference type="ARBA" id="ARBA00041766"/>
    </source>
</evidence>
<keyword evidence="4" id="KW-0663">Pyridoxal phosphate</keyword>
<keyword evidence="5" id="KW-0456">Lyase</keyword>
<dbReference type="Pfam" id="PF00291">
    <property type="entry name" value="PALP"/>
    <property type="match status" value="1"/>
</dbReference>
<evidence type="ECO:0000259" key="9">
    <source>
        <dbReference type="Pfam" id="PF00291"/>
    </source>
</evidence>
<evidence type="ECO:0000313" key="11">
    <source>
        <dbReference type="Proteomes" id="UP000694888"/>
    </source>
</evidence>
<dbReference type="GO" id="GO:0030170">
    <property type="term" value="F:pyridoxal phosphate binding"/>
    <property type="evidence" value="ECO:0007669"/>
    <property type="project" value="InterPro"/>
</dbReference>
<comment type="catalytic activity">
    <reaction evidence="8">
        <text>L-serine = pyruvate + NH4(+)</text>
        <dbReference type="Rhea" id="RHEA:19169"/>
        <dbReference type="ChEBI" id="CHEBI:15361"/>
        <dbReference type="ChEBI" id="CHEBI:28938"/>
        <dbReference type="ChEBI" id="CHEBI:33384"/>
        <dbReference type="EC" id="4.3.1.17"/>
    </reaction>
</comment>
<name>A1KYC1_APLCA</name>
<dbReference type="OrthoDB" id="7773036at2759"/>
<evidence type="ECO:0000313" key="12">
    <source>
        <dbReference type="RefSeq" id="NP_001191652.1"/>
    </source>
</evidence>
<dbReference type="GO" id="GO:0004794">
    <property type="term" value="F:threonine deaminase activity"/>
    <property type="evidence" value="ECO:0007669"/>
    <property type="project" value="TreeGrafter"/>
</dbReference>
<dbReference type="PANTHER" id="PTHR48078:SF2">
    <property type="entry name" value="CATABOLIC L-SERINE_THREONINE DEHYDRATASE"/>
    <property type="match status" value="1"/>
</dbReference>
<evidence type="ECO:0000256" key="1">
    <source>
        <dbReference type="ARBA" id="ARBA00001933"/>
    </source>
</evidence>
<dbReference type="InterPro" id="IPR000634">
    <property type="entry name" value="Ser/Thr_deHydtase_PyrdxlP-BS"/>
</dbReference>
<dbReference type="SUPFAM" id="SSF53686">
    <property type="entry name" value="Tryptophan synthase beta subunit-like PLP-dependent enzymes"/>
    <property type="match status" value="1"/>
</dbReference>
<dbReference type="Gene3D" id="3.40.50.1100">
    <property type="match status" value="2"/>
</dbReference>
<comment type="similarity">
    <text evidence="2">Belongs to the serine/threonine dehydratase family.</text>
</comment>
<proteinExistence type="evidence at transcript level"/>
<dbReference type="GeneID" id="100533446"/>
<evidence type="ECO:0000256" key="7">
    <source>
        <dbReference type="ARBA" id="ARBA00042605"/>
    </source>
</evidence>
<reference evidence="10 12" key="1">
    <citation type="journal article" date="2006" name="Cell">
        <title>Neuronal transcriptome of Aplysia: neuronal compartments and circuitry.</title>
        <authorList>
            <person name="Moroz L.L."/>
            <person name="Edwards J.R."/>
            <person name="Puthanveettil S.V."/>
            <person name="Kohn A.B."/>
            <person name="Ha T."/>
            <person name="Heyland A."/>
            <person name="Knudsen B."/>
            <person name="Sahni A."/>
            <person name="Yu F."/>
            <person name="Liu L."/>
            <person name="Jezzini S."/>
            <person name="Lovell P."/>
            <person name="Iannucculli W."/>
            <person name="Chen M."/>
            <person name="Nguyen T."/>
            <person name="Sheng H."/>
            <person name="Shaw R."/>
            <person name="Kalachikov S."/>
            <person name="Panchin Y.V."/>
            <person name="Farmerie W."/>
            <person name="Russo J.J."/>
            <person name="Ju J."/>
            <person name="Kandel E.R."/>
        </authorList>
    </citation>
    <scope>NUCLEOTIDE SEQUENCE</scope>
</reference>
<evidence type="ECO:0000256" key="4">
    <source>
        <dbReference type="ARBA" id="ARBA00022898"/>
    </source>
</evidence>
<dbReference type="GO" id="GO:0003941">
    <property type="term" value="F:L-serine ammonia-lyase activity"/>
    <property type="evidence" value="ECO:0007669"/>
    <property type="project" value="UniProtKB-EC"/>
</dbReference>
<dbReference type="CDD" id="cd06448">
    <property type="entry name" value="L-Ser-dehyd"/>
    <property type="match status" value="1"/>
</dbReference>
<dbReference type="EMBL" id="AY703872">
    <property type="protein sequence ID" value="AAU05774.1"/>
    <property type="molecule type" value="mRNA"/>
</dbReference>
<organism evidence="10">
    <name type="scientific">Aplysia californica</name>
    <name type="common">California sea hare</name>
    <dbReference type="NCBI Taxonomy" id="6500"/>
    <lineage>
        <taxon>Eukaryota</taxon>
        <taxon>Metazoa</taxon>
        <taxon>Spiralia</taxon>
        <taxon>Lophotrochozoa</taxon>
        <taxon>Mollusca</taxon>
        <taxon>Gastropoda</taxon>
        <taxon>Heterobranchia</taxon>
        <taxon>Euthyneura</taxon>
        <taxon>Tectipleura</taxon>
        <taxon>Aplysiida</taxon>
        <taxon>Aplysioidea</taxon>
        <taxon>Aplysiidae</taxon>
        <taxon>Aplysia</taxon>
    </lineage>
</organism>
<keyword evidence="11" id="KW-1185">Reference proteome</keyword>
<accession>A1KYC1</accession>
<sequence length="332" mass="35794">MDSKPDYCATDNKEKLYMETPVMYSFPLSKHAGFKVYLKLDNLQPSGSFKIRGISNMIQKGIDRGDSEHVYCASGGNAGMAAAHASKQLGIPCTIVVPQTTPEFVNERLRNLGAEVKVHGSVYDEAKKLAVELGSQPRCMLIPAFEHPDIWEGHASLINESSRQMSERPDLVITCVGGGGLLNGIVQGMRDVGWDEVPVLAMETHGANCFNAAIAAGEAVFIPAITSIAKSLGSLIVSPQTLEYYKQARPRILNEMVSDNQVIDACVRFSDDHRFLVEPACGASLAAVYSNVVKQLQDSGKLGTVKSVLVVVCGGSIVSTAVMEKWKADFGI</sequence>
<dbReference type="InterPro" id="IPR050147">
    <property type="entry name" value="Ser/Thr_Dehydratase"/>
</dbReference>
<dbReference type="EC" id="4.3.1.17" evidence="3"/>
<evidence type="ECO:0000313" key="10">
    <source>
        <dbReference type="EMBL" id="AAU05774.1"/>
    </source>
</evidence>
<dbReference type="Proteomes" id="UP000694888">
    <property type="component" value="Unplaced"/>
</dbReference>
<dbReference type="InterPro" id="IPR036052">
    <property type="entry name" value="TrpB-like_PALP_sf"/>
</dbReference>
<evidence type="ECO:0000256" key="2">
    <source>
        <dbReference type="ARBA" id="ARBA00010869"/>
    </source>
</evidence>
<dbReference type="GO" id="GO:0006567">
    <property type="term" value="P:L-threonine catabolic process"/>
    <property type="evidence" value="ECO:0007669"/>
    <property type="project" value="TreeGrafter"/>
</dbReference>
<evidence type="ECO:0000256" key="5">
    <source>
        <dbReference type="ARBA" id="ARBA00023239"/>
    </source>
</evidence>
<dbReference type="RefSeq" id="NP_001191652.1">
    <property type="nucleotide sequence ID" value="NM_001204723.1"/>
</dbReference>
<feature type="domain" description="Tryptophan synthase beta chain-like PALP" evidence="9">
    <location>
        <begin position="17"/>
        <end position="314"/>
    </location>
</feature>
<dbReference type="GO" id="GO:0006565">
    <property type="term" value="P:L-serine catabolic process"/>
    <property type="evidence" value="ECO:0007669"/>
    <property type="project" value="TreeGrafter"/>
</dbReference>
<dbReference type="AlphaFoldDB" id="A1KYC1"/>
<evidence type="ECO:0000256" key="3">
    <source>
        <dbReference type="ARBA" id="ARBA00012093"/>
    </source>
</evidence>
<reference evidence="12" key="2">
    <citation type="submission" date="2025-05" db="UniProtKB">
        <authorList>
            <consortium name="RefSeq"/>
        </authorList>
    </citation>
    <scope>IDENTIFICATION</scope>
</reference>
<dbReference type="PROSITE" id="PS00165">
    <property type="entry name" value="DEHYDRATASE_SER_THR"/>
    <property type="match status" value="1"/>
</dbReference>
<gene>
    <name evidence="12" type="primary">LOC100533446</name>
</gene>
<dbReference type="PANTHER" id="PTHR48078">
    <property type="entry name" value="THREONINE DEHYDRATASE, MITOCHONDRIAL-RELATED"/>
    <property type="match status" value="1"/>
</dbReference>
<protein>
    <recommendedName>
        <fullName evidence="3">L-serine ammonia-lyase</fullName>
        <ecNumber evidence="3">4.3.1.17</ecNumber>
    </recommendedName>
    <alternativeName>
        <fullName evidence="6">L-serine deaminase</fullName>
    </alternativeName>
    <alternativeName>
        <fullName evidence="7">L-threonine dehydratase</fullName>
    </alternativeName>
</protein>
<dbReference type="InterPro" id="IPR001926">
    <property type="entry name" value="TrpB-like_PALP"/>
</dbReference>